<dbReference type="AlphaFoldDB" id="A0A8H8XD41"/>
<evidence type="ECO:0000313" key="3">
    <source>
        <dbReference type="Proteomes" id="UP000643672"/>
    </source>
</evidence>
<proteinExistence type="predicted"/>
<sequence>MTLYLLNAGLFSVIIIAKLKLCKLMFICLHNIQYFRLIK</sequence>
<evidence type="ECO:0000256" key="1">
    <source>
        <dbReference type="SAM" id="Phobius"/>
    </source>
</evidence>
<name>A0A8H8XD41_9GAMM</name>
<accession>A0A8H8XD41</accession>
<evidence type="ECO:0000313" key="2">
    <source>
        <dbReference type="EMBL" id="CAB5497395.1"/>
    </source>
</evidence>
<reference evidence="2 3" key="1">
    <citation type="submission" date="2020-05" db="EMBL/GenBank/DDBJ databases">
        <authorList>
            <person name="Petersen J."/>
            <person name="Sayavedra L."/>
        </authorList>
    </citation>
    <scope>NUCLEOTIDE SEQUENCE [LARGE SCALE GENOMIC DNA]</scope>
    <source>
        <strain evidence="2">B thermophilus SOXS</strain>
    </source>
</reference>
<protein>
    <submittedName>
        <fullName evidence="2">Uncharacterized protein</fullName>
    </submittedName>
</protein>
<keyword evidence="1" id="KW-1133">Transmembrane helix</keyword>
<dbReference type="Proteomes" id="UP000643672">
    <property type="component" value="Unassembled WGS sequence"/>
</dbReference>
<gene>
    <name evidence="2" type="ORF">THERMOS_663</name>
</gene>
<feature type="transmembrane region" description="Helical" evidence="1">
    <location>
        <begin position="6"/>
        <end position="29"/>
    </location>
</feature>
<keyword evidence="1" id="KW-0812">Transmembrane</keyword>
<keyword evidence="1" id="KW-0472">Membrane</keyword>
<dbReference type="EMBL" id="CAESAQ020000040">
    <property type="protein sequence ID" value="CAB5497395.1"/>
    <property type="molecule type" value="Genomic_DNA"/>
</dbReference>
<organism evidence="2 3">
    <name type="scientific">Bathymodiolus thermophilus thioautotrophic gill symbiont</name>
    <dbReference type="NCBI Taxonomy" id="2360"/>
    <lineage>
        <taxon>Bacteria</taxon>
        <taxon>Pseudomonadati</taxon>
        <taxon>Pseudomonadota</taxon>
        <taxon>Gammaproteobacteria</taxon>
        <taxon>sulfur-oxidizing symbionts</taxon>
    </lineage>
</organism>
<keyword evidence="3" id="KW-1185">Reference proteome</keyword>
<comment type="caution">
    <text evidence="2">The sequence shown here is derived from an EMBL/GenBank/DDBJ whole genome shotgun (WGS) entry which is preliminary data.</text>
</comment>